<dbReference type="EMBL" id="JBBKTX010000001">
    <property type="protein sequence ID" value="MFK4750888.1"/>
    <property type="molecule type" value="Genomic_DNA"/>
</dbReference>
<sequence>MNDDNQAKEIFLTRIENDDHLFSVTLGYIDKYYEFSAAAFTNGELENSQEQNQGSCRVLALAKLLQLTDEQTLCCFGEHYRDVLASPSGDSHQNIRQLQQHGLEGVRFEQLPLRKK</sequence>
<dbReference type="InterPro" id="IPR014984">
    <property type="entry name" value="HopJ"/>
</dbReference>
<evidence type="ECO:0000313" key="2">
    <source>
        <dbReference type="Proteomes" id="UP001620597"/>
    </source>
</evidence>
<dbReference type="Pfam" id="PF08888">
    <property type="entry name" value="HopJ"/>
    <property type="match status" value="1"/>
</dbReference>
<dbReference type="RefSeq" id="WP_369857099.1">
    <property type="nucleotide sequence ID" value="NZ_JBBKTX010000001.1"/>
</dbReference>
<dbReference type="Proteomes" id="UP001620597">
    <property type="component" value="Unassembled WGS sequence"/>
</dbReference>
<keyword evidence="2" id="KW-1185">Reference proteome</keyword>
<dbReference type="Gene3D" id="3.20.160.10">
    <property type="entry name" value="vpa0580 domain like"/>
    <property type="match status" value="1"/>
</dbReference>
<dbReference type="InterPro" id="IPR038604">
    <property type="entry name" value="HopJ_sf"/>
</dbReference>
<protein>
    <submittedName>
        <fullName evidence="1">HopJ type III effector protein</fullName>
    </submittedName>
</protein>
<reference evidence="1 2" key="1">
    <citation type="submission" date="2024-03" db="EMBL/GenBank/DDBJ databases">
        <title>High-quality draft genome sequence of Oceanobacter sp. wDCs-4.</title>
        <authorList>
            <person name="Dong C."/>
        </authorList>
    </citation>
    <scope>NUCLEOTIDE SEQUENCE [LARGE SCALE GENOMIC DNA]</scope>
    <source>
        <strain evidence="2">wDCs-4</strain>
    </source>
</reference>
<gene>
    <name evidence="1" type="ORF">WG929_00560</name>
</gene>
<accession>A0ABW8NDB8</accession>
<organism evidence="1 2">
    <name type="scientific">Oceanobacter antarcticus</name>
    <dbReference type="NCBI Taxonomy" id="3133425"/>
    <lineage>
        <taxon>Bacteria</taxon>
        <taxon>Pseudomonadati</taxon>
        <taxon>Pseudomonadota</taxon>
        <taxon>Gammaproteobacteria</taxon>
        <taxon>Oceanospirillales</taxon>
        <taxon>Oceanospirillaceae</taxon>
        <taxon>Oceanobacter</taxon>
    </lineage>
</organism>
<proteinExistence type="predicted"/>
<evidence type="ECO:0000313" key="1">
    <source>
        <dbReference type="EMBL" id="MFK4750888.1"/>
    </source>
</evidence>
<comment type="caution">
    <text evidence="1">The sequence shown here is derived from an EMBL/GenBank/DDBJ whole genome shotgun (WGS) entry which is preliminary data.</text>
</comment>
<name>A0ABW8NDB8_9GAMM</name>